<evidence type="ECO:0000259" key="9">
    <source>
        <dbReference type="Pfam" id="PF05649"/>
    </source>
</evidence>
<evidence type="ECO:0000256" key="6">
    <source>
        <dbReference type="ARBA" id="ARBA00023049"/>
    </source>
</evidence>
<dbReference type="PANTHER" id="PTHR11733:SF241">
    <property type="entry name" value="GH26575P-RELATED"/>
    <property type="match status" value="1"/>
</dbReference>
<dbReference type="InterPro" id="IPR024079">
    <property type="entry name" value="MetalloPept_cat_dom_sf"/>
</dbReference>
<dbReference type="PRINTS" id="PR00786">
    <property type="entry name" value="NEPRILYSIN"/>
</dbReference>
<evidence type="ECO:0000256" key="4">
    <source>
        <dbReference type="ARBA" id="ARBA00022801"/>
    </source>
</evidence>
<keyword evidence="3" id="KW-0479">Metal-binding</keyword>
<evidence type="ECO:0000259" key="8">
    <source>
        <dbReference type="Pfam" id="PF01431"/>
    </source>
</evidence>
<dbReference type="CDD" id="cd08662">
    <property type="entry name" value="M13"/>
    <property type="match status" value="1"/>
</dbReference>
<keyword evidence="4" id="KW-0378">Hydrolase</keyword>
<keyword evidence="5" id="KW-0862">Zinc</keyword>
<dbReference type="Pfam" id="PF01431">
    <property type="entry name" value="Peptidase_M13"/>
    <property type="match status" value="1"/>
</dbReference>
<dbReference type="GO" id="GO:0004222">
    <property type="term" value="F:metalloendopeptidase activity"/>
    <property type="evidence" value="ECO:0007669"/>
    <property type="project" value="InterPro"/>
</dbReference>
<feature type="domain" description="Peptidase M13 C-terminal" evidence="8">
    <location>
        <begin position="542"/>
        <end position="738"/>
    </location>
</feature>
<comment type="cofactor">
    <cofactor evidence="1">
        <name>Zn(2+)</name>
        <dbReference type="ChEBI" id="CHEBI:29105"/>
    </cofactor>
</comment>
<dbReference type="InterPro" id="IPR042089">
    <property type="entry name" value="Peptidase_M13_dom_2"/>
</dbReference>
<sequence>MPVQTKRIRDSSRTRTHNAATKKCKPTKHELQLACKTNENKNRVLKSFEAEFEKTFKHTLTKENENVQKSLIKMFKTPFAPSKITPQNDFYTYINYKWINKQTKELARTKKFYVQLDNFRITQEKVYYELIQIVKEYIKNNDTEKSRAIKNLYESMLHLDDREAEDQVLLTRTLIEKAIDTDVDNNNLYWLLAQINQNEVLSWGCPISWTVSKDQKRSSFYKSTVSPPQLTIYDYTLYIDDETVDDEIKRYRRKLRSKYFEYIDGMFDACLGKGHGFKASDVWDVEYELLTAMGCASVKNESKEYYNVVNKDDALKDYGFDWTRFATEIGYDTVPTSFICTNLSYLKCIMKIMKKDGAWKTPKWKAYFMYIVFRQIMRFHKKWRLIYWEFHGKFISGQTVPWPDEIYPIFGLSLCFNTFLTKEYVQRNHKPEHIQYVTNLSNDLLTVFKRIIKRNTWLSPQTKKSALLKLDHIKVVIGNPAEMREDPILNYTNRGAYQNIKKIAWWRTKKLVTIDGTSSDTDIPTIDWEQFKLVGSQAYIVNAYYTPVENTIYIPLAYLQKPFIDLDERGIEYNLAHIGYTLCHEMSHCLDDAGSKYDHNGNLHDWWTKEDRSQFNRKVKDVVKQYETFAMFDGIKMDGTLSIGENLADIAGLSICMEYLRDFQQKNDDIVPIKSASFQIFFVYIAFQARQKIMKEAIQAQLKVNPHPMDKYRVNCPLARLELFRNIYNINKGDKMYWPSTDFW</sequence>
<keyword evidence="2" id="KW-0645">Protease</keyword>
<protein>
    <recommendedName>
        <fullName evidence="11">Peptidase M13 C-terminal domain-containing protein</fullName>
    </recommendedName>
</protein>
<dbReference type="GO" id="GO:0046872">
    <property type="term" value="F:metal ion binding"/>
    <property type="evidence" value="ECO:0007669"/>
    <property type="project" value="UniProtKB-KW"/>
</dbReference>
<dbReference type="GO" id="GO:0005886">
    <property type="term" value="C:plasma membrane"/>
    <property type="evidence" value="ECO:0007669"/>
    <property type="project" value="TreeGrafter"/>
</dbReference>
<evidence type="ECO:0000256" key="2">
    <source>
        <dbReference type="ARBA" id="ARBA00022670"/>
    </source>
</evidence>
<organism evidence="10">
    <name type="scientific">viral metagenome</name>
    <dbReference type="NCBI Taxonomy" id="1070528"/>
    <lineage>
        <taxon>unclassified sequences</taxon>
        <taxon>metagenomes</taxon>
        <taxon>organismal metagenomes</taxon>
    </lineage>
</organism>
<keyword evidence="6" id="KW-0482">Metalloprotease</keyword>
<dbReference type="PROSITE" id="PS51885">
    <property type="entry name" value="NEPRILYSIN"/>
    <property type="match status" value="1"/>
</dbReference>
<dbReference type="Gene3D" id="3.40.390.10">
    <property type="entry name" value="Collagenase (Catalytic Domain)"/>
    <property type="match status" value="1"/>
</dbReference>
<proteinExistence type="predicted"/>
<dbReference type="GO" id="GO:0016485">
    <property type="term" value="P:protein processing"/>
    <property type="evidence" value="ECO:0007669"/>
    <property type="project" value="TreeGrafter"/>
</dbReference>
<dbReference type="Gene3D" id="1.10.1380.10">
    <property type="entry name" value="Neutral endopeptidase , domain2"/>
    <property type="match status" value="1"/>
</dbReference>
<evidence type="ECO:0000313" key="10">
    <source>
        <dbReference type="EMBL" id="QHU36744.1"/>
    </source>
</evidence>
<feature type="region of interest" description="Disordered" evidence="7">
    <location>
        <begin position="1"/>
        <end position="22"/>
    </location>
</feature>
<evidence type="ECO:0000256" key="5">
    <source>
        <dbReference type="ARBA" id="ARBA00022833"/>
    </source>
</evidence>
<evidence type="ECO:0000256" key="7">
    <source>
        <dbReference type="SAM" id="MobiDB-lite"/>
    </source>
</evidence>
<evidence type="ECO:0000256" key="3">
    <source>
        <dbReference type="ARBA" id="ARBA00022723"/>
    </source>
</evidence>
<evidence type="ECO:0008006" key="11">
    <source>
        <dbReference type="Google" id="ProtNLM"/>
    </source>
</evidence>
<dbReference type="InterPro" id="IPR000718">
    <property type="entry name" value="Peptidase_M13"/>
</dbReference>
<feature type="domain" description="Peptidase M13 N-terminal" evidence="9">
    <location>
        <begin position="86"/>
        <end position="480"/>
    </location>
</feature>
<dbReference type="PANTHER" id="PTHR11733">
    <property type="entry name" value="ZINC METALLOPROTEASE FAMILY M13 NEPRILYSIN-RELATED"/>
    <property type="match status" value="1"/>
</dbReference>
<dbReference type="InterPro" id="IPR008753">
    <property type="entry name" value="Peptidase_M13_N"/>
</dbReference>
<accession>A0A6C0M4Q3</accession>
<dbReference type="Pfam" id="PF05649">
    <property type="entry name" value="Peptidase_M13_N"/>
    <property type="match status" value="1"/>
</dbReference>
<name>A0A6C0M4Q3_9ZZZZ</name>
<evidence type="ECO:0000256" key="1">
    <source>
        <dbReference type="ARBA" id="ARBA00001947"/>
    </source>
</evidence>
<dbReference type="SUPFAM" id="SSF55486">
    <property type="entry name" value="Metalloproteases ('zincins'), catalytic domain"/>
    <property type="match status" value="1"/>
</dbReference>
<dbReference type="InterPro" id="IPR018497">
    <property type="entry name" value="Peptidase_M13_C"/>
</dbReference>
<dbReference type="AlphaFoldDB" id="A0A6C0M4Q3"/>
<reference evidence="10" key="1">
    <citation type="journal article" date="2020" name="Nature">
        <title>Giant virus diversity and host interactions through global metagenomics.</title>
        <authorList>
            <person name="Schulz F."/>
            <person name="Roux S."/>
            <person name="Paez-Espino D."/>
            <person name="Jungbluth S."/>
            <person name="Walsh D.A."/>
            <person name="Denef V.J."/>
            <person name="McMahon K.D."/>
            <person name="Konstantinidis K.T."/>
            <person name="Eloe-Fadrosh E.A."/>
            <person name="Kyrpides N.C."/>
            <person name="Woyke T."/>
        </authorList>
    </citation>
    <scope>NUCLEOTIDE SEQUENCE</scope>
    <source>
        <strain evidence="10">GVMAG-S-1035124-57</strain>
    </source>
</reference>
<dbReference type="EMBL" id="MN740631">
    <property type="protein sequence ID" value="QHU36744.1"/>
    <property type="molecule type" value="Genomic_DNA"/>
</dbReference>